<name>A0AAV7VN40_PLEWA</name>
<dbReference type="Proteomes" id="UP001066276">
    <property type="component" value="Chromosome 2_1"/>
</dbReference>
<proteinExistence type="predicted"/>
<evidence type="ECO:0000313" key="2">
    <source>
        <dbReference type="Proteomes" id="UP001066276"/>
    </source>
</evidence>
<evidence type="ECO:0000313" key="1">
    <source>
        <dbReference type="EMBL" id="KAJ1202111.1"/>
    </source>
</evidence>
<sequence>MAAHCLPKGADPEIWPVRIRALHEAVRRGCEEVELPAVRRRRRLPGTYWGQAGPGRNLEGPRSGEKQNSIWLWKADSAGTSGER</sequence>
<reference evidence="1" key="1">
    <citation type="journal article" date="2022" name="bioRxiv">
        <title>Sequencing and chromosome-scale assembly of the giantPleurodeles waltlgenome.</title>
        <authorList>
            <person name="Brown T."/>
            <person name="Elewa A."/>
            <person name="Iarovenko S."/>
            <person name="Subramanian E."/>
            <person name="Araus A.J."/>
            <person name="Petzold A."/>
            <person name="Susuki M."/>
            <person name="Suzuki K.-i.T."/>
            <person name="Hayashi T."/>
            <person name="Toyoda A."/>
            <person name="Oliveira C."/>
            <person name="Osipova E."/>
            <person name="Leigh N.D."/>
            <person name="Simon A."/>
            <person name="Yun M.H."/>
        </authorList>
    </citation>
    <scope>NUCLEOTIDE SEQUENCE</scope>
    <source>
        <strain evidence="1">20211129_DDA</strain>
        <tissue evidence="1">Liver</tissue>
    </source>
</reference>
<accession>A0AAV7VN40</accession>
<keyword evidence="2" id="KW-1185">Reference proteome</keyword>
<dbReference type="AlphaFoldDB" id="A0AAV7VN40"/>
<dbReference type="EMBL" id="JANPWB010000003">
    <property type="protein sequence ID" value="KAJ1202111.1"/>
    <property type="molecule type" value="Genomic_DNA"/>
</dbReference>
<comment type="caution">
    <text evidence="1">The sequence shown here is derived from an EMBL/GenBank/DDBJ whole genome shotgun (WGS) entry which is preliminary data.</text>
</comment>
<protein>
    <submittedName>
        <fullName evidence="1">Uncharacterized protein</fullName>
    </submittedName>
</protein>
<gene>
    <name evidence="1" type="ORF">NDU88_005912</name>
</gene>
<organism evidence="1 2">
    <name type="scientific">Pleurodeles waltl</name>
    <name type="common">Iberian ribbed newt</name>
    <dbReference type="NCBI Taxonomy" id="8319"/>
    <lineage>
        <taxon>Eukaryota</taxon>
        <taxon>Metazoa</taxon>
        <taxon>Chordata</taxon>
        <taxon>Craniata</taxon>
        <taxon>Vertebrata</taxon>
        <taxon>Euteleostomi</taxon>
        <taxon>Amphibia</taxon>
        <taxon>Batrachia</taxon>
        <taxon>Caudata</taxon>
        <taxon>Salamandroidea</taxon>
        <taxon>Salamandridae</taxon>
        <taxon>Pleurodelinae</taxon>
        <taxon>Pleurodeles</taxon>
    </lineage>
</organism>